<dbReference type="InterPro" id="IPR015683">
    <property type="entry name" value="Ionotropic_Glu_rcpt"/>
</dbReference>
<comment type="caution">
    <text evidence="13">The sequence shown here is derived from an EMBL/GenBank/DDBJ whole genome shotgun (WGS) entry which is preliminary data.</text>
</comment>
<evidence type="ECO:0000256" key="10">
    <source>
        <dbReference type="ARBA" id="ARBA00023303"/>
    </source>
</evidence>
<dbReference type="SMART" id="SM00079">
    <property type="entry name" value="PBPe"/>
    <property type="match status" value="1"/>
</dbReference>
<feature type="transmembrane region" description="Helical" evidence="11">
    <location>
        <begin position="151"/>
        <end position="172"/>
    </location>
</feature>
<evidence type="ECO:0000313" key="13">
    <source>
        <dbReference type="EMBL" id="KAG8369126.1"/>
    </source>
</evidence>
<evidence type="ECO:0000256" key="3">
    <source>
        <dbReference type="ARBA" id="ARBA00022692"/>
    </source>
</evidence>
<dbReference type="InterPro" id="IPR001320">
    <property type="entry name" value="Iontro_rcpt_C"/>
</dbReference>
<dbReference type="EMBL" id="WHWC01000015">
    <property type="protein sequence ID" value="KAG8369126.1"/>
    <property type="molecule type" value="Genomic_DNA"/>
</dbReference>
<evidence type="ECO:0000256" key="11">
    <source>
        <dbReference type="SAM" id="Phobius"/>
    </source>
</evidence>
<dbReference type="AlphaFoldDB" id="A0AAV6WF29"/>
<dbReference type="GO" id="GO:0015276">
    <property type="term" value="F:ligand-gated monoatomic ion channel activity"/>
    <property type="evidence" value="ECO:0007669"/>
    <property type="project" value="InterPro"/>
</dbReference>
<keyword evidence="4 11" id="KW-1133">Transmembrane helix</keyword>
<keyword evidence="6 11" id="KW-0472">Membrane</keyword>
<dbReference type="Proteomes" id="UP000826271">
    <property type="component" value="Unassembled WGS sequence"/>
</dbReference>
<name>A0AAV6WF29_9LAMI</name>
<keyword evidence="8" id="KW-0325">Glycoprotein</keyword>
<evidence type="ECO:0000256" key="1">
    <source>
        <dbReference type="ARBA" id="ARBA00004141"/>
    </source>
</evidence>
<evidence type="ECO:0000256" key="5">
    <source>
        <dbReference type="ARBA" id="ARBA00023065"/>
    </source>
</evidence>
<keyword evidence="3 11" id="KW-0812">Transmembrane</keyword>
<dbReference type="GO" id="GO:0016020">
    <property type="term" value="C:membrane"/>
    <property type="evidence" value="ECO:0007669"/>
    <property type="project" value="UniProtKB-SubCell"/>
</dbReference>
<proteinExistence type="predicted"/>
<protein>
    <recommendedName>
        <fullName evidence="12">Ionotropic glutamate receptor C-terminal domain-containing protein</fullName>
    </recommendedName>
</protein>
<evidence type="ECO:0000256" key="8">
    <source>
        <dbReference type="ARBA" id="ARBA00023180"/>
    </source>
</evidence>
<evidence type="ECO:0000256" key="6">
    <source>
        <dbReference type="ARBA" id="ARBA00023136"/>
    </source>
</evidence>
<accession>A0AAV6WF29</accession>
<organism evidence="13 14">
    <name type="scientific">Buddleja alternifolia</name>
    <dbReference type="NCBI Taxonomy" id="168488"/>
    <lineage>
        <taxon>Eukaryota</taxon>
        <taxon>Viridiplantae</taxon>
        <taxon>Streptophyta</taxon>
        <taxon>Embryophyta</taxon>
        <taxon>Tracheophyta</taxon>
        <taxon>Spermatophyta</taxon>
        <taxon>Magnoliopsida</taxon>
        <taxon>eudicotyledons</taxon>
        <taxon>Gunneridae</taxon>
        <taxon>Pentapetalae</taxon>
        <taxon>asterids</taxon>
        <taxon>lamiids</taxon>
        <taxon>Lamiales</taxon>
        <taxon>Scrophulariaceae</taxon>
        <taxon>Buddlejeae</taxon>
        <taxon>Buddleja</taxon>
    </lineage>
</organism>
<dbReference type="PANTHER" id="PTHR18966">
    <property type="entry name" value="IONOTROPIC GLUTAMATE RECEPTOR"/>
    <property type="match status" value="1"/>
</dbReference>
<evidence type="ECO:0000256" key="7">
    <source>
        <dbReference type="ARBA" id="ARBA00023170"/>
    </source>
</evidence>
<evidence type="ECO:0000259" key="12">
    <source>
        <dbReference type="SMART" id="SM00079"/>
    </source>
</evidence>
<keyword evidence="10" id="KW-0407">Ion channel</keyword>
<keyword evidence="9" id="KW-1071">Ligand-gated ion channel</keyword>
<feature type="domain" description="Ionotropic glutamate receptor C-terminal" evidence="12">
    <location>
        <begin position="1"/>
        <end position="133"/>
    </location>
</feature>
<dbReference type="SUPFAM" id="SSF53850">
    <property type="entry name" value="Periplasmic binding protein-like II"/>
    <property type="match status" value="1"/>
</dbReference>
<keyword evidence="2" id="KW-0813">Transport</keyword>
<evidence type="ECO:0000256" key="9">
    <source>
        <dbReference type="ARBA" id="ARBA00023286"/>
    </source>
</evidence>
<gene>
    <name evidence="13" type="ORF">BUALT_Bualt15G0118800</name>
</gene>
<sequence length="264" mass="29993">MLTVQQLQPTITDVSVHIQNNEYVAYQKGSFVLGLLKEMNFDESRLLTYNSPEEMNQFSKGGISAAFDETPYTKLFLAKYCSNYTTVDLTYKADGFGFVFPIASPLVPDVSRAILNVTEGRKLVDIEKKWFRDNAKCRDSSKLLSSKANRLGLESFLGLFLMIGIPAILVFINHVITFLKKNWDIIEQADQNSSIWDIIGKLLQRFNDRDPNALDFFNDDDLRRGNGRDGAGMEREMKIMKPPLKSIQQIRPPPNQASGLNQNR</sequence>
<evidence type="ECO:0000313" key="14">
    <source>
        <dbReference type="Proteomes" id="UP000826271"/>
    </source>
</evidence>
<keyword evidence="7" id="KW-0675">Receptor</keyword>
<keyword evidence="5" id="KW-0406">Ion transport</keyword>
<comment type="subcellular location">
    <subcellularLocation>
        <location evidence="1">Membrane</location>
        <topology evidence="1">Multi-pass membrane protein</topology>
    </subcellularLocation>
</comment>
<dbReference type="Gene3D" id="3.40.190.10">
    <property type="entry name" value="Periplasmic binding protein-like II"/>
    <property type="match status" value="2"/>
</dbReference>
<evidence type="ECO:0000256" key="4">
    <source>
        <dbReference type="ARBA" id="ARBA00022989"/>
    </source>
</evidence>
<keyword evidence="14" id="KW-1185">Reference proteome</keyword>
<reference evidence="13" key="1">
    <citation type="submission" date="2019-10" db="EMBL/GenBank/DDBJ databases">
        <authorList>
            <person name="Zhang R."/>
            <person name="Pan Y."/>
            <person name="Wang J."/>
            <person name="Ma R."/>
            <person name="Yu S."/>
        </authorList>
    </citation>
    <scope>NUCLEOTIDE SEQUENCE</scope>
    <source>
        <strain evidence="13">LA-IB0</strain>
        <tissue evidence="13">Leaf</tissue>
    </source>
</reference>
<evidence type="ECO:0000256" key="2">
    <source>
        <dbReference type="ARBA" id="ARBA00022448"/>
    </source>
</evidence>